<comment type="caution">
    <text evidence="19">The sequence shown here is derived from an EMBL/GenBank/DDBJ whole genome shotgun (WGS) entry which is preliminary data.</text>
</comment>
<keyword evidence="10 14" id="KW-0238">DNA-binding</keyword>
<dbReference type="InterPro" id="IPR056171">
    <property type="entry name" value="PolC_DP2_central_dom"/>
</dbReference>
<evidence type="ECO:0000256" key="9">
    <source>
        <dbReference type="ARBA" id="ARBA00022932"/>
    </source>
</evidence>
<evidence type="ECO:0000256" key="12">
    <source>
        <dbReference type="ARBA" id="ARBA00025068"/>
    </source>
</evidence>
<dbReference type="InterPro" id="IPR016033">
    <property type="entry name" value="PolC_DP2_N"/>
</dbReference>
<comment type="similarity">
    <text evidence="1 14">Belongs to the archaeal DNA polymerase II family.</text>
</comment>
<feature type="domain" description="DNA polymerase II large subunit DP2 central" evidence="17">
    <location>
        <begin position="285"/>
        <end position="676"/>
    </location>
</feature>
<evidence type="ECO:0000256" key="4">
    <source>
        <dbReference type="ARBA" id="ARBA00022695"/>
    </source>
</evidence>
<dbReference type="NCBIfam" id="TIGR00354">
    <property type="entry name" value="polC"/>
    <property type="match status" value="2"/>
</dbReference>
<accession>A0A497F7D2</accession>
<keyword evidence="4 14" id="KW-0548">Nucleotidyltransferase</keyword>
<keyword evidence="7 14" id="KW-0378">Hydrolase</keyword>
<evidence type="ECO:0000256" key="10">
    <source>
        <dbReference type="ARBA" id="ARBA00023125"/>
    </source>
</evidence>
<dbReference type="GO" id="GO:0003677">
    <property type="term" value="F:DNA binding"/>
    <property type="evidence" value="ECO:0007669"/>
    <property type="project" value="UniProtKB-UniRule"/>
</dbReference>
<evidence type="ECO:0000256" key="2">
    <source>
        <dbReference type="ARBA" id="ARBA00011315"/>
    </source>
</evidence>
<organism evidence="19 20">
    <name type="scientific">Thermoproteota archaeon</name>
    <dbReference type="NCBI Taxonomy" id="2056631"/>
    <lineage>
        <taxon>Archaea</taxon>
        <taxon>Thermoproteota</taxon>
    </lineage>
</organism>
<dbReference type="GO" id="GO:0008310">
    <property type="term" value="F:single-stranded DNA 3'-5' DNA exonuclease activity"/>
    <property type="evidence" value="ECO:0007669"/>
    <property type="project" value="UniProtKB-EC"/>
</dbReference>
<dbReference type="PIRSF" id="PIRSF016275">
    <property type="entry name" value="PolC_DP2"/>
    <property type="match status" value="1"/>
</dbReference>
<evidence type="ECO:0000256" key="6">
    <source>
        <dbReference type="ARBA" id="ARBA00022722"/>
    </source>
</evidence>
<evidence type="ECO:0000256" key="5">
    <source>
        <dbReference type="ARBA" id="ARBA00022705"/>
    </source>
</evidence>
<keyword evidence="9 14" id="KW-0239">DNA-directed DNA polymerase</keyword>
<evidence type="ECO:0000256" key="7">
    <source>
        <dbReference type="ARBA" id="ARBA00022801"/>
    </source>
</evidence>
<evidence type="ECO:0000256" key="1">
    <source>
        <dbReference type="ARBA" id="ARBA00011053"/>
    </source>
</evidence>
<keyword evidence="3 14" id="KW-0808">Transferase</keyword>
<name>A0A497F7D2_9CREN</name>
<evidence type="ECO:0000256" key="15">
    <source>
        <dbReference type="SAM" id="Coils"/>
    </source>
</evidence>
<dbReference type="PANTHER" id="PTHR42210">
    <property type="entry name" value="DNA POLYMERASE II LARGE SUBUNIT"/>
    <property type="match status" value="1"/>
</dbReference>
<keyword evidence="8 14" id="KW-0269">Exonuclease</keyword>
<dbReference type="InterPro" id="IPR056172">
    <property type="entry name" value="PolC_DP2_cat_dom"/>
</dbReference>
<evidence type="ECO:0000256" key="8">
    <source>
        <dbReference type="ARBA" id="ARBA00022839"/>
    </source>
</evidence>
<comment type="function">
    <text evidence="12 14">Possesses two activities: a DNA synthesis (polymerase) and an exonucleolytic activity that degrades single-stranded DNA in the 3'- to 5'-direction. Has a template-primer preference which is characteristic of a replicative DNA polymerase.</text>
</comment>
<feature type="domain" description="DNA polymerase II large subunit DP2 N-terminal" evidence="16">
    <location>
        <begin position="11"/>
        <end position="282"/>
    </location>
</feature>
<dbReference type="Proteomes" id="UP000269499">
    <property type="component" value="Unassembled WGS sequence"/>
</dbReference>
<dbReference type="GO" id="GO:0006308">
    <property type="term" value="P:DNA catabolic process"/>
    <property type="evidence" value="ECO:0007669"/>
    <property type="project" value="UniProtKB-UniRule"/>
</dbReference>
<dbReference type="InterPro" id="IPR004475">
    <property type="entry name" value="PolC_DP2"/>
</dbReference>
<comment type="subunit">
    <text evidence="2 14">Heterodimer of a large subunit and a small subunit.</text>
</comment>
<keyword evidence="15" id="KW-0175">Coiled coil</keyword>
<dbReference type="Pfam" id="PF24846">
    <property type="entry name" value="PolC_DP2_cat"/>
    <property type="match status" value="1"/>
</dbReference>
<evidence type="ECO:0000256" key="3">
    <source>
        <dbReference type="ARBA" id="ARBA00022679"/>
    </source>
</evidence>
<evidence type="ECO:0000256" key="13">
    <source>
        <dbReference type="ARBA" id="ARBA00049244"/>
    </source>
</evidence>
<evidence type="ECO:0000313" key="19">
    <source>
        <dbReference type="EMBL" id="RLE55513.1"/>
    </source>
</evidence>
<evidence type="ECO:0000259" key="16">
    <source>
        <dbReference type="Pfam" id="PF03833"/>
    </source>
</evidence>
<gene>
    <name evidence="14" type="primary">polC</name>
    <name evidence="19" type="ORF">DRJ26_00710</name>
</gene>
<dbReference type="EMBL" id="QMRA01000006">
    <property type="protein sequence ID" value="RLE55513.1"/>
    <property type="molecule type" value="Genomic_DNA"/>
</dbReference>
<evidence type="ECO:0000313" key="20">
    <source>
        <dbReference type="Proteomes" id="UP000269499"/>
    </source>
</evidence>
<keyword evidence="6 14" id="KW-0540">Nuclease</keyword>
<evidence type="ECO:0000256" key="14">
    <source>
        <dbReference type="HAMAP-Rule" id="MF_00324"/>
    </source>
</evidence>
<dbReference type="Pfam" id="PF03833">
    <property type="entry name" value="PolC_DP2_N"/>
    <property type="match status" value="1"/>
</dbReference>
<dbReference type="EC" id="2.7.7.7" evidence="14"/>
<proteinExistence type="inferred from homology"/>
<evidence type="ECO:0000256" key="11">
    <source>
        <dbReference type="ARBA" id="ARBA00023268"/>
    </source>
</evidence>
<feature type="coiled-coil region" evidence="15">
    <location>
        <begin position="1"/>
        <end position="32"/>
    </location>
</feature>
<keyword evidence="5 14" id="KW-0235">DNA replication</keyword>
<comment type="catalytic activity">
    <reaction evidence="14">
        <text>Exonucleolytic cleavage in the 3'- to 5'-direction to yield nucleoside 5'-phosphates.</text>
        <dbReference type="EC" id="3.1.11.1"/>
    </reaction>
</comment>
<dbReference type="HAMAP" id="MF_00324">
    <property type="entry name" value="DNApol_II_L_arch"/>
    <property type="match status" value="1"/>
</dbReference>
<dbReference type="NCBIfam" id="NF003103">
    <property type="entry name" value="PRK04023.1"/>
    <property type="match status" value="1"/>
</dbReference>
<keyword evidence="11 14" id="KW-0511">Multifunctional enzyme</keyword>
<evidence type="ECO:0000259" key="18">
    <source>
        <dbReference type="Pfam" id="PF24846"/>
    </source>
</evidence>
<dbReference type="Pfam" id="PF24844">
    <property type="entry name" value="PolC_DP2_central"/>
    <property type="match status" value="1"/>
</dbReference>
<reference evidence="19 20" key="1">
    <citation type="submission" date="2018-06" db="EMBL/GenBank/DDBJ databases">
        <title>Extensive metabolic versatility and redundancy in microbially diverse, dynamic hydrothermal sediments.</title>
        <authorList>
            <person name="Dombrowski N."/>
            <person name="Teske A."/>
            <person name="Baker B.J."/>
        </authorList>
    </citation>
    <scope>NUCLEOTIDE SEQUENCE [LARGE SCALE GENOMIC DNA]</scope>
    <source>
        <strain evidence="19">B20_G2</strain>
    </source>
</reference>
<dbReference type="GO" id="GO:0003887">
    <property type="term" value="F:DNA-directed DNA polymerase activity"/>
    <property type="evidence" value="ECO:0007669"/>
    <property type="project" value="UniProtKB-UniRule"/>
</dbReference>
<comment type="catalytic activity">
    <reaction evidence="13 14">
        <text>DNA(n) + a 2'-deoxyribonucleoside 5'-triphosphate = DNA(n+1) + diphosphate</text>
        <dbReference type="Rhea" id="RHEA:22508"/>
        <dbReference type="Rhea" id="RHEA-COMP:17339"/>
        <dbReference type="Rhea" id="RHEA-COMP:17340"/>
        <dbReference type="ChEBI" id="CHEBI:33019"/>
        <dbReference type="ChEBI" id="CHEBI:61560"/>
        <dbReference type="ChEBI" id="CHEBI:173112"/>
        <dbReference type="EC" id="2.7.7.7"/>
    </reaction>
</comment>
<protein>
    <recommendedName>
        <fullName evidence="14">DNA polymerase II large subunit</fullName>
        <shortName evidence="14">Pol II</shortName>
        <ecNumber evidence="14">2.7.7.7</ecNumber>
    </recommendedName>
    <alternativeName>
        <fullName evidence="14">Exodeoxyribonuclease large subunit</fullName>
        <ecNumber evidence="14">3.1.11.1</ecNumber>
    </alternativeName>
</protein>
<sequence length="1151" mass="130709">MIELSEEMQAYFRELEEEVNRIYEKAKRAREKSFDPTPEPEIFLAKDLAERVEGLLKSYGIVGIAERIRELCKEFKREIVALKIAEEIVYGKFGTFPEEVAAELAIRAALAILTEGITAAPLQGIEKVKIKRNNDGSKYLSIYYAGPIRSAGGTEQALTVLVGDYVRQLLHLERYKPTDEEVKRFIEEIRLYERHVGRFQYHNSDEELEKALKRIPVEITGVATTPLEVSIHRDLPRVETNRIRGGACRVINDGVIGKAAKIRKIAEEVGLVGWDWLREFMKEEGEEESSIKPSEKYLTDVVAGRPIFSHPSRVGGFRLRYGRSRNTGLAALGIHPATMVVLGGFLAVGTQVRTERPGKSGVIMPVSSIEGPIVRLNDGSVVKIEYLSQVEELEDKIEEILFLGDILVAFGEFLENNHPLLPSGYVEEWWVQEVQKAISEKFGGDLEKAAEHIKISKEKLQRLLTLWWQEKPNAEEALAISTTLGIPLHPRFTYHWSGISAGDVQLLKKWIEKTTRTGRGIIGPAEEDVKRILEHLGVPHKLENNDKMALEEDHGLILMNCLAGEDKTIISAENGLEAVNMISNVKIRNKAPTYIGLRMGRPEKAKERKMKPPVHVLFPVGLEGGSSRNIMEASSKRYAKVKISERICPKCKKRTFYIRCPYCLSSTIPIMICPKCGKETFNAKCPICKQPTLPYKEKNIDIYSELKRACINLKIQTPPKLIKGVKGLTNAERTPEPIEKGILRARHGVYVYKDGTIRFDITNAPLTHFKPREIGVTIDKLKQLGYTKDYLGNPLVHEDQIVELKVQDIIIPLEAAEYLVKVARFIDELLVKFYKEEPYYNVKRKEDLIGHVVIGIAPHTSAGVVGRIIGFTKAKVCFAHPYWHAAKRRNCDGDEDAIILGLDAFLNFSKSYLPEKRGGLMDTPLVVMVTIDPREVDDEVFNMETCSILPLEFYEKSQEYADPKEVGIKIEKVSDRLGKKEQYEGLKYTHPTLSIDLGPKITAYKKLKTMHEKVEAQMKIAEKIRAVDRKDVAERILTHHFLPDLIGNLRAFTTQSLRCVKCSTKYERPPLSGKCRKCGGKLVLTVHRKSIEKYLNSAITLIRKYNLGEYYKQRIELIEKELELLFSGEKDRKQTSLLQFWRSDQDVRSKL</sequence>
<dbReference type="EC" id="3.1.11.1" evidence="14"/>
<dbReference type="PANTHER" id="PTHR42210:SF1">
    <property type="entry name" value="DNA POLYMERASE II LARGE SUBUNIT"/>
    <property type="match status" value="1"/>
</dbReference>
<dbReference type="AlphaFoldDB" id="A0A497F7D2"/>
<dbReference type="GO" id="GO:0006261">
    <property type="term" value="P:DNA-templated DNA replication"/>
    <property type="evidence" value="ECO:0007669"/>
    <property type="project" value="UniProtKB-UniRule"/>
</dbReference>
<feature type="domain" description="DNA polymerase II large subunit DP2 catalytic" evidence="18">
    <location>
        <begin position="720"/>
        <end position="1013"/>
    </location>
</feature>
<evidence type="ECO:0000259" key="17">
    <source>
        <dbReference type="Pfam" id="PF24844"/>
    </source>
</evidence>